<organism evidence="2 3">
    <name type="scientific">Nocardia arthritidis</name>
    <dbReference type="NCBI Taxonomy" id="228602"/>
    <lineage>
        <taxon>Bacteria</taxon>
        <taxon>Bacillati</taxon>
        <taxon>Actinomycetota</taxon>
        <taxon>Actinomycetes</taxon>
        <taxon>Mycobacteriales</taxon>
        <taxon>Nocardiaceae</taxon>
        <taxon>Nocardia</taxon>
    </lineage>
</organism>
<evidence type="ECO:0000313" key="3">
    <source>
        <dbReference type="Proteomes" id="UP000503540"/>
    </source>
</evidence>
<dbReference type="Gene3D" id="1.20.120.450">
    <property type="entry name" value="dinb family like domain"/>
    <property type="match status" value="1"/>
</dbReference>
<dbReference type="AlphaFoldDB" id="A0A6G9YTY2"/>
<dbReference type="Proteomes" id="UP000503540">
    <property type="component" value="Chromosome"/>
</dbReference>
<dbReference type="EMBL" id="CP046172">
    <property type="protein sequence ID" value="QIS16668.1"/>
    <property type="molecule type" value="Genomic_DNA"/>
</dbReference>
<feature type="domain" description="Mycothiol-dependent maleylpyruvate isomerase metal-binding" evidence="1">
    <location>
        <begin position="15"/>
        <end position="163"/>
    </location>
</feature>
<accession>A0A6G9YTY2</accession>
<gene>
    <name evidence="2" type="ORF">F5544_44325</name>
</gene>
<dbReference type="InterPro" id="IPR034660">
    <property type="entry name" value="DinB/YfiT-like"/>
</dbReference>
<dbReference type="GO" id="GO:0046872">
    <property type="term" value="F:metal ion binding"/>
    <property type="evidence" value="ECO:0007669"/>
    <property type="project" value="InterPro"/>
</dbReference>
<dbReference type="Pfam" id="PF11716">
    <property type="entry name" value="MDMPI_N"/>
    <property type="match status" value="1"/>
</dbReference>
<dbReference type="SUPFAM" id="SSF109854">
    <property type="entry name" value="DinB/YfiT-like putative metalloenzymes"/>
    <property type="match status" value="1"/>
</dbReference>
<evidence type="ECO:0000259" key="1">
    <source>
        <dbReference type="Pfam" id="PF11716"/>
    </source>
</evidence>
<dbReference type="InterPro" id="IPR024344">
    <property type="entry name" value="MDMPI_metal-binding"/>
</dbReference>
<keyword evidence="3" id="KW-1185">Reference proteome</keyword>
<dbReference type="KEGG" id="nah:F5544_44325"/>
<protein>
    <recommendedName>
        <fullName evidence="1">Mycothiol-dependent maleylpyruvate isomerase metal-binding domain-containing protein</fullName>
    </recommendedName>
</protein>
<evidence type="ECO:0000313" key="2">
    <source>
        <dbReference type="EMBL" id="QIS16668.1"/>
    </source>
</evidence>
<sequence>MKGEGLSAIRDAYLAAAESAARLLADPAVAAVWDRPSALPEFSVRGLAGHLGAQVLHVSRALAAEVPDGVPLTVAEFYAGATAFEADVDDEISVRIRQGGEAAAAQGAQALVAEVESTVAQQRSALAAEPAHRIVAFFTGKLLLDDFLLTRLMEIVVHSDDLAVSANITTPPLPPQVFEPVLDLLARLAVARHGQTAVLRALSRAERAPETIAGI</sequence>
<name>A0A6G9YTY2_9NOCA</name>
<reference evidence="2 3" key="1">
    <citation type="journal article" date="2019" name="ACS Chem. Biol.">
        <title>Identification and Mobilization of a Cryptic Antibiotic Biosynthesis Gene Locus from a Human-Pathogenic Nocardia Isolate.</title>
        <authorList>
            <person name="Herisse M."/>
            <person name="Ishida K."/>
            <person name="Porter J.L."/>
            <person name="Howden B."/>
            <person name="Hertweck C."/>
            <person name="Stinear T.P."/>
            <person name="Pidot S.J."/>
        </authorList>
    </citation>
    <scope>NUCLEOTIDE SEQUENCE [LARGE SCALE GENOMIC DNA]</scope>
    <source>
        <strain evidence="2 3">AUSMDU00012717</strain>
    </source>
</reference>
<proteinExistence type="predicted"/>